<dbReference type="Ensembl" id="ENSVKKT00000023795.1">
    <property type="protein sequence ID" value="ENSVKKP00000023217.1"/>
    <property type="gene ID" value="ENSVKKG00000015412.1"/>
</dbReference>
<sequence length="177" mass="20302">LAQCRTASLGIYSYSIILYLPLFIFPLEIYSVTSHSEPYFFRFWDVNQKFLYLKNNVLVAKELIAVTPNRNIKQKDEHTYPIFIGINGGKQVLSCLESGGQPKLQLVVNIMTLYYNNEEHKNFTFFSKTGQTQEACSIESIAFPGWFLSTSPEPDKPVAFSHEGGTMITLFYFDKKK</sequence>
<evidence type="ECO:0000256" key="3">
    <source>
        <dbReference type="ARBA" id="ARBA00022525"/>
    </source>
</evidence>
<evidence type="ECO:0000256" key="7">
    <source>
        <dbReference type="SAM" id="Phobius"/>
    </source>
</evidence>
<dbReference type="InterPro" id="IPR003297">
    <property type="entry name" value="IL-1RA/IL-36"/>
</dbReference>
<reference evidence="8" key="1">
    <citation type="submission" date="2025-08" db="UniProtKB">
        <authorList>
            <consortium name="Ensembl"/>
        </authorList>
    </citation>
    <scope>IDENTIFICATION</scope>
</reference>
<dbReference type="PRINTS" id="PR01360">
    <property type="entry name" value="INTRLEUKIN1X"/>
</dbReference>
<evidence type="ECO:0000256" key="4">
    <source>
        <dbReference type="ARBA" id="ARBA00022729"/>
    </source>
</evidence>
<dbReference type="PANTHER" id="PTHR10078">
    <property type="entry name" value="INTERLEUKIN-1 FAMILY MEMBER"/>
    <property type="match status" value="1"/>
</dbReference>
<dbReference type="GO" id="GO:0010628">
    <property type="term" value="P:positive regulation of gene expression"/>
    <property type="evidence" value="ECO:0007669"/>
    <property type="project" value="TreeGrafter"/>
</dbReference>
<evidence type="ECO:0000256" key="1">
    <source>
        <dbReference type="ARBA" id="ARBA00004613"/>
    </source>
</evidence>
<keyword evidence="9" id="KW-1185">Reference proteome</keyword>
<keyword evidence="3 6" id="KW-0964">Secreted</keyword>
<comment type="subcellular location">
    <subcellularLocation>
        <location evidence="1 6">Secreted</location>
    </subcellularLocation>
</comment>
<dbReference type="GO" id="GO:0019221">
    <property type="term" value="P:cytokine-mediated signaling pathway"/>
    <property type="evidence" value="ECO:0007669"/>
    <property type="project" value="TreeGrafter"/>
</dbReference>
<reference evidence="8" key="2">
    <citation type="submission" date="2025-09" db="UniProtKB">
        <authorList>
            <consortium name="Ensembl"/>
        </authorList>
    </citation>
    <scope>IDENTIFICATION</scope>
</reference>
<dbReference type="PANTHER" id="PTHR10078:SF28">
    <property type="entry name" value="INTERLEUKIN-1 RECEPTOR ANTAGONIST PROTEIN"/>
    <property type="match status" value="1"/>
</dbReference>
<keyword evidence="4" id="KW-0732">Signal</keyword>
<dbReference type="SMART" id="SM00125">
    <property type="entry name" value="IL1"/>
    <property type="match status" value="1"/>
</dbReference>
<dbReference type="SUPFAM" id="SSF50353">
    <property type="entry name" value="Cytokine"/>
    <property type="match status" value="1"/>
</dbReference>
<dbReference type="InterPro" id="IPR008996">
    <property type="entry name" value="IL1/FGF"/>
</dbReference>
<evidence type="ECO:0000313" key="8">
    <source>
        <dbReference type="Ensembl" id="ENSVKKP00000023217.1"/>
    </source>
</evidence>
<dbReference type="Gene3D" id="2.80.10.50">
    <property type="match status" value="1"/>
</dbReference>
<dbReference type="Pfam" id="PF00340">
    <property type="entry name" value="IL1"/>
    <property type="match status" value="1"/>
</dbReference>
<evidence type="ECO:0000256" key="2">
    <source>
        <dbReference type="ARBA" id="ARBA00010448"/>
    </source>
</evidence>
<dbReference type="GO" id="GO:0005125">
    <property type="term" value="F:cytokine activity"/>
    <property type="evidence" value="ECO:0007669"/>
    <property type="project" value="UniProtKB-UniRule"/>
</dbReference>
<organism evidence="8 9">
    <name type="scientific">Varanus komodoensis</name>
    <name type="common">Komodo dragon</name>
    <dbReference type="NCBI Taxonomy" id="61221"/>
    <lineage>
        <taxon>Eukaryota</taxon>
        <taxon>Metazoa</taxon>
        <taxon>Chordata</taxon>
        <taxon>Craniata</taxon>
        <taxon>Vertebrata</taxon>
        <taxon>Euteleostomi</taxon>
        <taxon>Lepidosauria</taxon>
        <taxon>Squamata</taxon>
        <taxon>Bifurcata</taxon>
        <taxon>Unidentata</taxon>
        <taxon>Episquamata</taxon>
        <taxon>Toxicofera</taxon>
        <taxon>Anguimorpha</taxon>
        <taxon>Paleoanguimorpha</taxon>
        <taxon>Varanoidea</taxon>
        <taxon>Varanidae</taxon>
        <taxon>Varanus</taxon>
    </lineage>
</organism>
<dbReference type="GO" id="GO:0005149">
    <property type="term" value="F:interleukin-1 receptor binding"/>
    <property type="evidence" value="ECO:0007669"/>
    <property type="project" value="UniProtKB-UniRule"/>
</dbReference>
<dbReference type="GO" id="GO:0005615">
    <property type="term" value="C:extracellular space"/>
    <property type="evidence" value="ECO:0007669"/>
    <property type="project" value="InterPro"/>
</dbReference>
<name>A0A8D2LKB8_VARKO</name>
<evidence type="ECO:0000313" key="9">
    <source>
        <dbReference type="Proteomes" id="UP000694545"/>
    </source>
</evidence>
<keyword evidence="7" id="KW-0472">Membrane</keyword>
<accession>A0A8D2LKB8</accession>
<dbReference type="InterPro" id="IPR000975">
    <property type="entry name" value="IL-1_fam"/>
</dbReference>
<feature type="transmembrane region" description="Helical" evidence="7">
    <location>
        <begin position="12"/>
        <end position="32"/>
    </location>
</feature>
<dbReference type="PRINTS" id="PR00264">
    <property type="entry name" value="INTERLEUKIN1"/>
</dbReference>
<dbReference type="GO" id="GO:0071222">
    <property type="term" value="P:cellular response to lipopolysaccharide"/>
    <property type="evidence" value="ECO:0007669"/>
    <property type="project" value="TreeGrafter"/>
</dbReference>
<dbReference type="AlphaFoldDB" id="A0A8D2LKB8"/>
<dbReference type="Proteomes" id="UP000694545">
    <property type="component" value="Unplaced"/>
</dbReference>
<dbReference type="GO" id="GO:0002437">
    <property type="term" value="P:inflammatory response to antigenic stimulus"/>
    <property type="evidence" value="ECO:0007669"/>
    <property type="project" value="TreeGrafter"/>
</dbReference>
<comment type="similarity">
    <text evidence="2 6">Belongs to the IL-1 family.</text>
</comment>
<protein>
    <recommendedName>
        <fullName evidence="6">Interleukin-1</fullName>
    </recommendedName>
</protein>
<keyword evidence="7" id="KW-0812">Transmembrane</keyword>
<keyword evidence="7" id="KW-1133">Transmembrane helix</keyword>
<evidence type="ECO:0000256" key="6">
    <source>
        <dbReference type="RuleBase" id="RU003753"/>
    </source>
</evidence>
<evidence type="ECO:0000256" key="5">
    <source>
        <dbReference type="ARBA" id="ARBA00034096"/>
    </source>
</evidence>
<proteinExistence type="inferred from homology"/>
<comment type="function">
    <text evidence="5">Anti-inflammatory antagonist of interleukin-1 family of proinflammatory cytokines such as interleukin-1beta/IL1B and interleukin-1alpha/IL1A. Protects from immune dysregulation and uncontrolled systemic inflammation triggered by IL1 for a range of innate stimulatory agents such as pathogens.</text>
</comment>